<feature type="region of interest" description="Disordered" evidence="1">
    <location>
        <begin position="82"/>
        <end position="144"/>
    </location>
</feature>
<proteinExistence type="predicted"/>
<dbReference type="InParanoid" id="F4RZ90"/>
<dbReference type="PANTHER" id="PTHR28297:SF1">
    <property type="entry name" value="FUNGAL PROTEIN"/>
    <property type="match status" value="1"/>
</dbReference>
<evidence type="ECO:0000313" key="3">
    <source>
        <dbReference type="EMBL" id="EGG02184.1"/>
    </source>
</evidence>
<feature type="compositionally biased region" description="Basic and acidic residues" evidence="1">
    <location>
        <begin position="555"/>
        <end position="565"/>
    </location>
</feature>
<keyword evidence="4" id="KW-1185">Reference proteome</keyword>
<dbReference type="Proteomes" id="UP000001072">
    <property type="component" value="Unassembled WGS sequence"/>
</dbReference>
<evidence type="ECO:0000256" key="1">
    <source>
        <dbReference type="SAM" id="MobiDB-lite"/>
    </source>
</evidence>
<name>F4RZ90_MELLP</name>
<accession>F4RZ90</accession>
<keyword evidence="2" id="KW-0812">Transmembrane</keyword>
<dbReference type="OrthoDB" id="15595at2759"/>
<dbReference type="PANTHER" id="PTHR28297">
    <property type="entry name" value="FUNGAL PROTEIN"/>
    <property type="match status" value="1"/>
</dbReference>
<feature type="compositionally biased region" description="Basic residues" evidence="1">
    <location>
        <begin position="120"/>
        <end position="130"/>
    </location>
</feature>
<evidence type="ECO:0000256" key="2">
    <source>
        <dbReference type="SAM" id="Phobius"/>
    </source>
</evidence>
<feature type="transmembrane region" description="Helical" evidence="2">
    <location>
        <begin position="411"/>
        <end position="430"/>
    </location>
</feature>
<dbReference type="InterPro" id="IPR018852">
    <property type="entry name" value="DUF2456"/>
</dbReference>
<feature type="compositionally biased region" description="Acidic residues" evidence="1">
    <location>
        <begin position="592"/>
        <end position="602"/>
    </location>
</feature>
<dbReference type="AlphaFoldDB" id="F4RZ90"/>
<sequence>MEKILIETEEQLQAPAITLNLDLDSQPFTTRTSSATNPPTLTRHALSPLPRSTTSEKERDSQSGYQSSLSTISINLSSANSLDPSQANLLSSATQQSSLTTNKATPTHHHKAYFRNPSIRYHHPSYRPRQHHEPSQQTRPLISASSAQSLYIPSSNSAFKTNQMSNEEIQPFRSSPLISPSALEANHVRYDHKTKKTDPIINQVTNDQSTFPGRPAGLHPLSIPPLTGRQKFYIIVLQMLGAALLDGAFNFGIGCAMYLNATSVRVWILTENTVAGDMAITIFIQGILTFCIASGMVHVDLRKNKVEAFPFPWPDTAWGSAAKKDPEATRWTIVRWWRKFNNDQGFSRGLHFFSGSDVNDIFNRKLTWRQFFKRLGWSIWKGSILSVIYFFILWPISVAIVAPIWEHKNLAGTFVAPIIKGVYGAVYGLIQNPVCAMIAMGSEDSVRHHRAERQQKQFNNPEKSAMTTTAAERVSIAPDIGFMQERSPSGLLVNMGDTSPKTTNKRLSTRRVDSLRQSLDGLALVPPPPPSPTDRSEVSSAGLGWRSTDVHRRRSLEVAKTRSRYDPPQLPTRSATINFASRSKHNSHNSSEVEDSSPEIEFNEDHQGRRPHVPMRRLTESSIIIENDITSNA</sequence>
<dbReference type="Pfam" id="PF10445">
    <property type="entry name" value="DUF2456"/>
    <property type="match status" value="1"/>
</dbReference>
<feature type="region of interest" description="Disordered" evidence="1">
    <location>
        <begin position="520"/>
        <end position="619"/>
    </location>
</feature>
<gene>
    <name evidence="3" type="ORF">MELLADRAFT_78827</name>
</gene>
<dbReference type="STRING" id="747676.F4RZ90"/>
<dbReference type="VEuPathDB" id="FungiDB:MELLADRAFT_78827"/>
<dbReference type="eggNOG" id="ENOG502S4IY">
    <property type="taxonomic scope" value="Eukaryota"/>
</dbReference>
<feature type="compositionally biased region" description="Low complexity" evidence="1">
    <location>
        <begin position="82"/>
        <end position="102"/>
    </location>
</feature>
<dbReference type="RefSeq" id="XP_007414441.1">
    <property type="nucleotide sequence ID" value="XM_007414379.1"/>
</dbReference>
<protein>
    <submittedName>
        <fullName evidence="3">Uncharacterized protein</fullName>
    </submittedName>
</protein>
<feature type="transmembrane region" description="Helical" evidence="2">
    <location>
        <begin position="232"/>
        <end position="259"/>
    </location>
</feature>
<feature type="compositionally biased region" description="Polar residues" evidence="1">
    <location>
        <begin position="28"/>
        <end position="40"/>
    </location>
</feature>
<feature type="region of interest" description="Disordered" evidence="1">
    <location>
        <begin position="28"/>
        <end position="68"/>
    </location>
</feature>
<dbReference type="GeneID" id="18933173"/>
<feature type="transmembrane region" description="Helical" evidence="2">
    <location>
        <begin position="383"/>
        <end position="405"/>
    </location>
</feature>
<dbReference type="KEGG" id="mlr:MELLADRAFT_78827"/>
<evidence type="ECO:0000313" key="4">
    <source>
        <dbReference type="Proteomes" id="UP000001072"/>
    </source>
</evidence>
<dbReference type="EMBL" id="GL883132">
    <property type="protein sequence ID" value="EGG02184.1"/>
    <property type="molecule type" value="Genomic_DNA"/>
</dbReference>
<feature type="transmembrane region" description="Helical" evidence="2">
    <location>
        <begin position="279"/>
        <end position="299"/>
    </location>
</feature>
<dbReference type="HOGENOM" id="CLU_432825_0_0_1"/>
<keyword evidence="2" id="KW-1133">Transmembrane helix</keyword>
<reference evidence="4" key="1">
    <citation type="journal article" date="2011" name="Proc. Natl. Acad. Sci. U.S.A.">
        <title>Obligate biotrophy features unraveled by the genomic analysis of rust fungi.</title>
        <authorList>
            <person name="Duplessis S."/>
            <person name="Cuomo C.A."/>
            <person name="Lin Y.-C."/>
            <person name="Aerts A."/>
            <person name="Tisserant E."/>
            <person name="Veneault-Fourrey C."/>
            <person name="Joly D.L."/>
            <person name="Hacquard S."/>
            <person name="Amselem J."/>
            <person name="Cantarel B.L."/>
            <person name="Chiu R."/>
            <person name="Coutinho P.M."/>
            <person name="Feau N."/>
            <person name="Field M."/>
            <person name="Frey P."/>
            <person name="Gelhaye E."/>
            <person name="Goldberg J."/>
            <person name="Grabherr M.G."/>
            <person name="Kodira C.D."/>
            <person name="Kohler A."/>
            <person name="Kuees U."/>
            <person name="Lindquist E.A."/>
            <person name="Lucas S.M."/>
            <person name="Mago R."/>
            <person name="Mauceli E."/>
            <person name="Morin E."/>
            <person name="Murat C."/>
            <person name="Pangilinan J.L."/>
            <person name="Park R."/>
            <person name="Pearson M."/>
            <person name="Quesneville H."/>
            <person name="Rouhier N."/>
            <person name="Sakthikumar S."/>
            <person name="Salamov A.A."/>
            <person name="Schmutz J."/>
            <person name="Selles B."/>
            <person name="Shapiro H."/>
            <person name="Tanguay P."/>
            <person name="Tuskan G.A."/>
            <person name="Henrissat B."/>
            <person name="Van de Peer Y."/>
            <person name="Rouze P."/>
            <person name="Ellis J.G."/>
            <person name="Dodds P.N."/>
            <person name="Schein J.E."/>
            <person name="Zhong S."/>
            <person name="Hamelin R.C."/>
            <person name="Grigoriev I.V."/>
            <person name="Szabo L.J."/>
            <person name="Martin F."/>
        </authorList>
    </citation>
    <scope>NUCLEOTIDE SEQUENCE [LARGE SCALE GENOMIC DNA]</scope>
    <source>
        <strain evidence="4">98AG31 / pathotype 3-4-7</strain>
    </source>
</reference>
<organism evidence="4">
    <name type="scientific">Melampsora larici-populina (strain 98AG31 / pathotype 3-4-7)</name>
    <name type="common">Poplar leaf rust fungus</name>
    <dbReference type="NCBI Taxonomy" id="747676"/>
    <lineage>
        <taxon>Eukaryota</taxon>
        <taxon>Fungi</taxon>
        <taxon>Dikarya</taxon>
        <taxon>Basidiomycota</taxon>
        <taxon>Pucciniomycotina</taxon>
        <taxon>Pucciniomycetes</taxon>
        <taxon>Pucciniales</taxon>
        <taxon>Melampsoraceae</taxon>
        <taxon>Melampsora</taxon>
    </lineage>
</organism>
<feature type="compositionally biased region" description="Polar residues" evidence="1">
    <location>
        <begin position="135"/>
        <end position="144"/>
    </location>
</feature>
<keyword evidence="2" id="KW-0472">Membrane</keyword>
<feature type="compositionally biased region" description="Polar residues" evidence="1">
    <location>
        <begin position="571"/>
        <end position="581"/>
    </location>
</feature>